<dbReference type="Pfam" id="PF07587">
    <property type="entry name" value="PSD1"/>
    <property type="match status" value="1"/>
</dbReference>
<dbReference type="KEGG" id="lcre:Pla8534_12690"/>
<dbReference type="InterPro" id="IPR011444">
    <property type="entry name" value="DUF1549"/>
</dbReference>
<dbReference type="Pfam" id="PF07583">
    <property type="entry name" value="PSCyt2"/>
    <property type="match status" value="1"/>
</dbReference>
<keyword evidence="1" id="KW-0732">Signal</keyword>
<protein>
    <recommendedName>
        <fullName evidence="6">DUF1549 domain-containing protein</fullName>
    </recommendedName>
</protein>
<evidence type="ECO:0000259" key="3">
    <source>
        <dbReference type="Pfam" id="PF07587"/>
    </source>
</evidence>
<keyword evidence="5" id="KW-1185">Reference proteome</keyword>
<proteinExistence type="predicted"/>
<dbReference type="AlphaFoldDB" id="A0A518DNS5"/>
<gene>
    <name evidence="4" type="ORF">Pla8534_12690</name>
</gene>
<sequence length="574" mass="63522" precursor="true">MMRSNSSRRWKGLRAPFRRIVCCLATTCLALSNLVASACAAEPLHRIIDEQLTAALAAGGVPAADICDDAEFLRRLYLDLTGVIPPRETVLAFLADENPQKRVAAIDRLLASEAYARRMAVAFDVMLMERRPDKYITTDEWRAYLQASFATNKPLDQLAAEVLGATGREPELRPAARFFLDREVEQDVLVRDIGRLFLGADLQCAQCHDHPDIAGYLHHHYHGLAVFVSGLKIFKREGQISLQEKAVREIEFLSVFDLDNPQKTGPRLFEAVFETPALVVGEEYQEKPSAQTPMLPKFSLQQLLARRLPSAATPAFGRNLANRLWAMMLGQGLVEPLDMQHADNPPSHPELLAALTEHLEATGYDARDFLREIALSDAYQRSSLLPADVDPARLPPESFGVANLKSLSPEQLFDSLLSAAEAAPLLARQIEQTLQEDAAAYQKLQDDPAALAAAQSQGRAERLAEFVMLFGSPPGQPEGPFQASLPQSLFLANSPLVQDWIEPADDNLAGRLLAEPDAEKVADELYLCVLSRRPTAAEKELVQQHLESRGEARRLAVTELLWATIASAEFRFNH</sequence>
<feature type="domain" description="DUF1553" evidence="3">
    <location>
        <begin position="304"/>
        <end position="545"/>
    </location>
</feature>
<feature type="domain" description="DUF1549" evidence="2">
    <location>
        <begin position="48"/>
        <end position="227"/>
    </location>
</feature>
<dbReference type="InterPro" id="IPR022655">
    <property type="entry name" value="DUF1553"/>
</dbReference>
<evidence type="ECO:0000313" key="4">
    <source>
        <dbReference type="EMBL" id="QDU93489.1"/>
    </source>
</evidence>
<feature type="chain" id="PRO_5021910058" description="DUF1549 domain-containing protein" evidence="1">
    <location>
        <begin position="41"/>
        <end position="574"/>
    </location>
</feature>
<evidence type="ECO:0000313" key="5">
    <source>
        <dbReference type="Proteomes" id="UP000317648"/>
    </source>
</evidence>
<dbReference type="OrthoDB" id="289126at2"/>
<dbReference type="Proteomes" id="UP000317648">
    <property type="component" value="Chromosome"/>
</dbReference>
<dbReference type="PANTHER" id="PTHR35889:SF3">
    <property type="entry name" value="F-BOX DOMAIN-CONTAINING PROTEIN"/>
    <property type="match status" value="1"/>
</dbReference>
<name>A0A518DNS5_9BACT</name>
<evidence type="ECO:0000259" key="2">
    <source>
        <dbReference type="Pfam" id="PF07583"/>
    </source>
</evidence>
<dbReference type="EMBL" id="CP036433">
    <property type="protein sequence ID" value="QDU93489.1"/>
    <property type="molecule type" value="Genomic_DNA"/>
</dbReference>
<reference evidence="4 5" key="1">
    <citation type="submission" date="2019-02" db="EMBL/GenBank/DDBJ databases">
        <title>Deep-cultivation of Planctomycetes and their phenomic and genomic characterization uncovers novel biology.</title>
        <authorList>
            <person name="Wiegand S."/>
            <person name="Jogler M."/>
            <person name="Boedeker C."/>
            <person name="Pinto D."/>
            <person name="Vollmers J."/>
            <person name="Rivas-Marin E."/>
            <person name="Kohn T."/>
            <person name="Peeters S.H."/>
            <person name="Heuer A."/>
            <person name="Rast P."/>
            <person name="Oberbeckmann S."/>
            <person name="Bunk B."/>
            <person name="Jeske O."/>
            <person name="Meyerdierks A."/>
            <person name="Storesund J.E."/>
            <person name="Kallscheuer N."/>
            <person name="Luecker S."/>
            <person name="Lage O.M."/>
            <person name="Pohl T."/>
            <person name="Merkel B.J."/>
            <person name="Hornburger P."/>
            <person name="Mueller R.-W."/>
            <person name="Bruemmer F."/>
            <person name="Labrenz M."/>
            <person name="Spormann A.M."/>
            <person name="Op den Camp H."/>
            <person name="Overmann J."/>
            <person name="Amann R."/>
            <person name="Jetten M.S.M."/>
            <person name="Mascher T."/>
            <person name="Medema M.H."/>
            <person name="Devos D.P."/>
            <person name="Kaster A.-K."/>
            <person name="Ovreas L."/>
            <person name="Rohde M."/>
            <person name="Galperin M.Y."/>
            <person name="Jogler C."/>
        </authorList>
    </citation>
    <scope>NUCLEOTIDE SEQUENCE [LARGE SCALE GENOMIC DNA]</scope>
    <source>
        <strain evidence="4 5">Pla85_3_4</strain>
    </source>
</reference>
<feature type="signal peptide" evidence="1">
    <location>
        <begin position="1"/>
        <end position="40"/>
    </location>
</feature>
<evidence type="ECO:0008006" key="6">
    <source>
        <dbReference type="Google" id="ProtNLM"/>
    </source>
</evidence>
<accession>A0A518DNS5</accession>
<evidence type="ECO:0000256" key="1">
    <source>
        <dbReference type="SAM" id="SignalP"/>
    </source>
</evidence>
<dbReference type="PANTHER" id="PTHR35889">
    <property type="entry name" value="CYCLOINULO-OLIGOSACCHARIDE FRUCTANOTRANSFERASE-RELATED"/>
    <property type="match status" value="1"/>
</dbReference>
<organism evidence="4 5">
    <name type="scientific">Lignipirellula cremea</name>
    <dbReference type="NCBI Taxonomy" id="2528010"/>
    <lineage>
        <taxon>Bacteria</taxon>
        <taxon>Pseudomonadati</taxon>
        <taxon>Planctomycetota</taxon>
        <taxon>Planctomycetia</taxon>
        <taxon>Pirellulales</taxon>
        <taxon>Pirellulaceae</taxon>
        <taxon>Lignipirellula</taxon>
    </lineage>
</organism>